<evidence type="ECO:0000313" key="1">
    <source>
        <dbReference type="EMBL" id="KAL2855418.1"/>
    </source>
</evidence>
<organism evidence="1 2">
    <name type="scientific">Aspergillus pseudoustus</name>
    <dbReference type="NCBI Taxonomy" id="1810923"/>
    <lineage>
        <taxon>Eukaryota</taxon>
        <taxon>Fungi</taxon>
        <taxon>Dikarya</taxon>
        <taxon>Ascomycota</taxon>
        <taxon>Pezizomycotina</taxon>
        <taxon>Eurotiomycetes</taxon>
        <taxon>Eurotiomycetidae</taxon>
        <taxon>Eurotiales</taxon>
        <taxon>Aspergillaceae</taxon>
        <taxon>Aspergillus</taxon>
        <taxon>Aspergillus subgen. Nidulantes</taxon>
    </lineage>
</organism>
<protein>
    <submittedName>
        <fullName evidence="1">Uncharacterized protein</fullName>
    </submittedName>
</protein>
<comment type="caution">
    <text evidence="1">The sequence shown here is derived from an EMBL/GenBank/DDBJ whole genome shotgun (WGS) entry which is preliminary data.</text>
</comment>
<gene>
    <name evidence="1" type="ORF">BJY01DRAFT_243143</name>
</gene>
<reference evidence="1 2" key="1">
    <citation type="submission" date="2024-07" db="EMBL/GenBank/DDBJ databases">
        <title>Section-level genome sequencing and comparative genomics of Aspergillus sections Usti and Cavernicolus.</title>
        <authorList>
            <consortium name="Lawrence Berkeley National Laboratory"/>
            <person name="Nybo J.L."/>
            <person name="Vesth T.C."/>
            <person name="Theobald S."/>
            <person name="Frisvad J.C."/>
            <person name="Larsen T.O."/>
            <person name="Kjaerboelling I."/>
            <person name="Rothschild-Mancinelli K."/>
            <person name="Lyhne E.K."/>
            <person name="Kogle M.E."/>
            <person name="Barry K."/>
            <person name="Clum A."/>
            <person name="Na H."/>
            <person name="Ledsgaard L."/>
            <person name="Lin J."/>
            <person name="Lipzen A."/>
            <person name="Kuo A."/>
            <person name="Riley R."/>
            <person name="Mondo S."/>
            <person name="Labutti K."/>
            <person name="Haridas S."/>
            <person name="Pangalinan J."/>
            <person name="Salamov A.A."/>
            <person name="Simmons B.A."/>
            <person name="Magnuson J.K."/>
            <person name="Chen J."/>
            <person name="Drula E."/>
            <person name="Henrissat B."/>
            <person name="Wiebenga A."/>
            <person name="Lubbers R.J."/>
            <person name="Gomes A.C."/>
            <person name="Makela M.R."/>
            <person name="Stajich J."/>
            <person name="Grigoriev I.V."/>
            <person name="Mortensen U.H."/>
            <person name="De Vries R.P."/>
            <person name="Baker S.E."/>
            <person name="Andersen M.R."/>
        </authorList>
    </citation>
    <scope>NUCLEOTIDE SEQUENCE [LARGE SCALE GENOMIC DNA]</scope>
    <source>
        <strain evidence="1 2">CBS 123904</strain>
    </source>
</reference>
<evidence type="ECO:0000313" key="2">
    <source>
        <dbReference type="Proteomes" id="UP001610446"/>
    </source>
</evidence>
<dbReference type="EMBL" id="JBFXLU010000010">
    <property type="protein sequence ID" value="KAL2855418.1"/>
    <property type="molecule type" value="Genomic_DNA"/>
</dbReference>
<keyword evidence="2" id="KW-1185">Reference proteome</keyword>
<accession>A0ABR4KW04</accession>
<sequence>MDDEFRPAVIEVTADVARILEEAQILSILMGWQVLCIYDQPNDYGDIIYVIRDDLVDSAKDALVDATAGTINTEYLIGKKYPLCSNITCMELQEDRWGHREFYCADWQLARHPRPAYHFHAKRSPWGFVVHLVRKSEFLLWLPDSDMELSQDQPGLKNDHAYLTVSTDPDLPFPWLGQHPV</sequence>
<proteinExistence type="predicted"/>
<dbReference type="Proteomes" id="UP001610446">
    <property type="component" value="Unassembled WGS sequence"/>
</dbReference>
<name>A0ABR4KW04_9EURO</name>